<evidence type="ECO:0000313" key="8">
    <source>
        <dbReference type="EMBL" id="KAK4742411.1"/>
    </source>
</evidence>
<accession>A0AAN7GF92</accession>
<dbReference type="InterPro" id="IPR002401">
    <property type="entry name" value="Cyt_P450_E_grp-I"/>
</dbReference>
<dbReference type="EMBL" id="JAXIOK010000023">
    <property type="protein sequence ID" value="KAK4742411.1"/>
    <property type="molecule type" value="Genomic_DNA"/>
</dbReference>
<keyword evidence="2 5" id="KW-0479">Metal-binding</keyword>
<keyword evidence="6" id="KW-0503">Monooxygenase</keyword>
<evidence type="ECO:0000256" key="2">
    <source>
        <dbReference type="ARBA" id="ARBA00022723"/>
    </source>
</evidence>
<keyword evidence="7" id="KW-0472">Membrane</keyword>
<dbReference type="Pfam" id="PF00067">
    <property type="entry name" value="p450"/>
    <property type="match status" value="1"/>
</dbReference>
<keyword evidence="5 6" id="KW-0349">Heme</keyword>
<evidence type="ECO:0000256" key="5">
    <source>
        <dbReference type="PIRSR" id="PIRSR602401-1"/>
    </source>
</evidence>
<comment type="cofactor">
    <cofactor evidence="5">
        <name>heme</name>
        <dbReference type="ChEBI" id="CHEBI:30413"/>
    </cofactor>
</comment>
<keyword evidence="3 6" id="KW-0560">Oxidoreductase</keyword>
<dbReference type="FunFam" id="1.10.630.10:FF:000007">
    <property type="entry name" value="Cytochrome P450 76C4"/>
    <property type="match status" value="1"/>
</dbReference>
<protein>
    <recommendedName>
        <fullName evidence="10">Cytochrome P450</fullName>
    </recommendedName>
</protein>
<dbReference type="GO" id="GO:0004497">
    <property type="term" value="F:monooxygenase activity"/>
    <property type="evidence" value="ECO:0007669"/>
    <property type="project" value="UniProtKB-KW"/>
</dbReference>
<dbReference type="PANTHER" id="PTHR47950:SF44">
    <property type="entry name" value="CYTOCHROME P450, FAMILY 76, SUBFAMILY C, POLYPEPTIDE 5-RELATED"/>
    <property type="match status" value="1"/>
</dbReference>
<dbReference type="PANTHER" id="PTHR47950">
    <property type="entry name" value="CYTOCHROME P450, FAMILY 76, SUBFAMILY C, POLYPEPTIDE 5-RELATED"/>
    <property type="match status" value="1"/>
</dbReference>
<dbReference type="GO" id="GO:0020037">
    <property type="term" value="F:heme binding"/>
    <property type="evidence" value="ECO:0007669"/>
    <property type="project" value="InterPro"/>
</dbReference>
<reference evidence="8 9" key="1">
    <citation type="journal article" date="2023" name="Hortic Res">
        <title>Pangenome of water caltrop reveals structural variations and asymmetric subgenome divergence after allopolyploidization.</title>
        <authorList>
            <person name="Zhang X."/>
            <person name="Chen Y."/>
            <person name="Wang L."/>
            <person name="Yuan Y."/>
            <person name="Fang M."/>
            <person name="Shi L."/>
            <person name="Lu R."/>
            <person name="Comes H.P."/>
            <person name="Ma Y."/>
            <person name="Chen Y."/>
            <person name="Huang G."/>
            <person name="Zhou Y."/>
            <person name="Zheng Z."/>
            <person name="Qiu Y."/>
        </authorList>
    </citation>
    <scope>NUCLEOTIDE SEQUENCE [LARGE SCALE GENOMIC DNA]</scope>
    <source>
        <tissue evidence="8">Roots</tissue>
    </source>
</reference>
<evidence type="ECO:0000256" key="1">
    <source>
        <dbReference type="ARBA" id="ARBA00010617"/>
    </source>
</evidence>
<dbReference type="Gene3D" id="1.10.630.10">
    <property type="entry name" value="Cytochrome P450"/>
    <property type="match status" value="1"/>
</dbReference>
<keyword evidence="7" id="KW-0812">Transmembrane</keyword>
<dbReference type="InterPro" id="IPR017972">
    <property type="entry name" value="Cyt_P450_CS"/>
</dbReference>
<dbReference type="PRINTS" id="PR00385">
    <property type="entry name" value="P450"/>
</dbReference>
<dbReference type="InterPro" id="IPR036396">
    <property type="entry name" value="Cyt_P450_sf"/>
</dbReference>
<evidence type="ECO:0000256" key="4">
    <source>
        <dbReference type="ARBA" id="ARBA00023004"/>
    </source>
</evidence>
<evidence type="ECO:0000256" key="6">
    <source>
        <dbReference type="RuleBase" id="RU000461"/>
    </source>
</evidence>
<dbReference type="PROSITE" id="PS00086">
    <property type="entry name" value="CYTOCHROME_P450"/>
    <property type="match status" value="1"/>
</dbReference>
<dbReference type="InterPro" id="IPR001128">
    <property type="entry name" value="Cyt_P450"/>
</dbReference>
<gene>
    <name evidence="8" type="ORF">SAY87_000412</name>
</gene>
<dbReference type="GO" id="GO:0005506">
    <property type="term" value="F:iron ion binding"/>
    <property type="evidence" value="ECO:0007669"/>
    <property type="project" value="InterPro"/>
</dbReference>
<keyword evidence="9" id="KW-1185">Reference proteome</keyword>
<feature type="transmembrane region" description="Helical" evidence="7">
    <location>
        <begin position="6"/>
        <end position="23"/>
    </location>
</feature>
<sequence>MVMELQSYFIFLALIFLVTRWLFHRSKHQRLPPGPAGFPIIGSLPHLGPKVHVSLYHMANRYGPLMTLRLGAVNTIVASSPETAQEILGKNEALFSDRIVPDAVAAQPNPQFTVAWVPGDHKWRQRRRICAANLFSPQSLDALQHLREEKVHQLLRHIEKKHLSTGEPVDIGEVAFATSLNLIWSTLFSADVVDPEFERAQEFKDLVWQIMEDGGKLNLSDYFPFLRRFDLQGIKGHAKVRYERLHEIFEGIIERRLKERSNFGSSTRKGDFLDVLLDLCQEGDSGFDRQSIKATILDLFIAASDTTSITVEWTMTELLRNPDELQKVRREILTVIGTERPVQEQDIDRLPYLQAVVKETMRLHPAGPLLLPYKGKADAEVSGYIIPKGIQVLVNAWAVARDPGCWVEPAAFRPERFVGSSVDYKGRNFEFIPFGAGRRICPGIPLARRMVHLTVAALVQAFEWRLPGGISPENLDMEEDFGITLKKASPLCAIPFRSNRE</sequence>
<dbReference type="CDD" id="cd11073">
    <property type="entry name" value="CYP76-like"/>
    <property type="match status" value="1"/>
</dbReference>
<proteinExistence type="inferred from homology"/>
<dbReference type="PRINTS" id="PR00463">
    <property type="entry name" value="EP450I"/>
</dbReference>
<dbReference type="SUPFAM" id="SSF48264">
    <property type="entry name" value="Cytochrome P450"/>
    <property type="match status" value="1"/>
</dbReference>
<keyword evidence="7" id="KW-1133">Transmembrane helix</keyword>
<comment type="similarity">
    <text evidence="1 6">Belongs to the cytochrome P450 family.</text>
</comment>
<comment type="caution">
    <text evidence="8">The sequence shown here is derived from an EMBL/GenBank/DDBJ whole genome shotgun (WGS) entry which is preliminary data.</text>
</comment>
<evidence type="ECO:0000256" key="7">
    <source>
        <dbReference type="SAM" id="Phobius"/>
    </source>
</evidence>
<organism evidence="8 9">
    <name type="scientific">Trapa incisa</name>
    <dbReference type="NCBI Taxonomy" id="236973"/>
    <lineage>
        <taxon>Eukaryota</taxon>
        <taxon>Viridiplantae</taxon>
        <taxon>Streptophyta</taxon>
        <taxon>Embryophyta</taxon>
        <taxon>Tracheophyta</taxon>
        <taxon>Spermatophyta</taxon>
        <taxon>Magnoliopsida</taxon>
        <taxon>eudicotyledons</taxon>
        <taxon>Gunneridae</taxon>
        <taxon>Pentapetalae</taxon>
        <taxon>rosids</taxon>
        <taxon>malvids</taxon>
        <taxon>Myrtales</taxon>
        <taxon>Lythraceae</taxon>
        <taxon>Trapa</taxon>
    </lineage>
</organism>
<name>A0AAN7GF92_9MYRT</name>
<evidence type="ECO:0000313" key="9">
    <source>
        <dbReference type="Proteomes" id="UP001345219"/>
    </source>
</evidence>
<dbReference type="GO" id="GO:0016705">
    <property type="term" value="F:oxidoreductase activity, acting on paired donors, with incorporation or reduction of molecular oxygen"/>
    <property type="evidence" value="ECO:0007669"/>
    <property type="project" value="InterPro"/>
</dbReference>
<dbReference type="Proteomes" id="UP001345219">
    <property type="component" value="Chromosome 1"/>
</dbReference>
<keyword evidence="4 5" id="KW-0408">Iron</keyword>
<dbReference type="AlphaFoldDB" id="A0AAN7GF92"/>
<evidence type="ECO:0000256" key="3">
    <source>
        <dbReference type="ARBA" id="ARBA00023002"/>
    </source>
</evidence>
<evidence type="ECO:0008006" key="10">
    <source>
        <dbReference type="Google" id="ProtNLM"/>
    </source>
</evidence>
<feature type="binding site" description="axial binding residue" evidence="5">
    <location>
        <position position="441"/>
    </location>
    <ligand>
        <name>heme</name>
        <dbReference type="ChEBI" id="CHEBI:30413"/>
    </ligand>
    <ligandPart>
        <name>Fe</name>
        <dbReference type="ChEBI" id="CHEBI:18248"/>
    </ligandPart>
</feature>